<comment type="caution">
    <text evidence="2">The sequence shown here is derived from an EMBL/GenBank/DDBJ whole genome shotgun (WGS) entry which is preliminary data.</text>
</comment>
<reference evidence="2" key="1">
    <citation type="submission" date="2021-01" db="EMBL/GenBank/DDBJ databases">
        <title>Microvirga sp.</title>
        <authorList>
            <person name="Kim M.K."/>
        </authorList>
    </citation>
    <scope>NUCLEOTIDE SEQUENCE</scope>
    <source>
        <strain evidence="2">5420S-16</strain>
    </source>
</reference>
<dbReference type="Proteomes" id="UP000605848">
    <property type="component" value="Unassembled WGS sequence"/>
</dbReference>
<dbReference type="EMBL" id="JAEQMY010000020">
    <property type="protein sequence ID" value="MBL0405307.1"/>
    <property type="molecule type" value="Genomic_DNA"/>
</dbReference>
<dbReference type="RefSeq" id="WP_202060958.1">
    <property type="nucleotide sequence ID" value="NZ_JAEQMY010000020.1"/>
</dbReference>
<evidence type="ECO:0000313" key="3">
    <source>
        <dbReference type="Proteomes" id="UP000605848"/>
    </source>
</evidence>
<accession>A0A936Z9E6</accession>
<sequence length="174" mass="18414">MAQEISGAAHRLPEEPLTAFLAMRGRAYDGALMWVGRAVNGWVKPGCTPAELRDAAWAEALVQAVLAKAVGESEGPCPLRWVADQWGSRTASYNTARSAFWRTARRILLEAGDAGATEGPGPRGSCGPTSTSSRRKRAGTRARRSPPCSGRDAGSCCCTRSQPSVPGASSWLRA</sequence>
<feature type="region of interest" description="Disordered" evidence="1">
    <location>
        <begin position="112"/>
        <end position="174"/>
    </location>
</feature>
<dbReference type="AlphaFoldDB" id="A0A936Z9E6"/>
<proteinExistence type="predicted"/>
<name>A0A936Z9E6_9HYPH</name>
<protein>
    <submittedName>
        <fullName evidence="2">Uncharacterized protein</fullName>
    </submittedName>
</protein>
<evidence type="ECO:0000313" key="2">
    <source>
        <dbReference type="EMBL" id="MBL0405307.1"/>
    </source>
</evidence>
<organism evidence="2 3">
    <name type="scientific">Microvirga aerilata</name>
    <dbReference type="NCBI Taxonomy" id="670292"/>
    <lineage>
        <taxon>Bacteria</taxon>
        <taxon>Pseudomonadati</taxon>
        <taxon>Pseudomonadota</taxon>
        <taxon>Alphaproteobacteria</taxon>
        <taxon>Hyphomicrobiales</taxon>
        <taxon>Methylobacteriaceae</taxon>
        <taxon>Microvirga</taxon>
    </lineage>
</organism>
<feature type="compositionally biased region" description="Basic residues" evidence="1">
    <location>
        <begin position="133"/>
        <end position="144"/>
    </location>
</feature>
<keyword evidence="3" id="KW-1185">Reference proteome</keyword>
<gene>
    <name evidence="2" type="ORF">JKG68_15155</name>
</gene>
<evidence type="ECO:0000256" key="1">
    <source>
        <dbReference type="SAM" id="MobiDB-lite"/>
    </source>
</evidence>